<dbReference type="EMBL" id="UGOD01000001">
    <property type="protein sequence ID" value="STX51405.1"/>
    <property type="molecule type" value="Genomic_DNA"/>
</dbReference>
<sequence length="455" mass="50607">MYLKSESSPVTTPSRSKDACFNSNTLAWKLQSKNPFAYLILNKKGITIATSELDNPLQKVAFLRQESETEEKGSSYVYIVFRGEMASSYPSIPIQLIFMKRRYFGSEDSLHPKVYEVAIDNFKIEDICNIYNIKLNIDIKDGKPYYYFSGEFKISLEVRSLASLLNKKLEYFIFDTRGTKTDDFRKETSPQVDCYIPRDCMRFNPQYDEFLEKKMIFPESRDDDETKFSKSEIALQAPSALSGGGMEKSTAVAAALAAPAAVADDETKFSKSEIALQAPSELSVGGMEDSTAVAAALAAPAAVARVEDLIKSPKAAGSKRTFSDISFSEPILAAQPEEPSQTHVEARYSLENQSHGEAAETNKNTNLIFCEKILGSKRLFSDACLLDSKPYAPVAGVPEKKHDENEEKQEEIEPTLKKAAQVVIKRKGLFSHSNTSDERKSSTAEDEQLTAPELN</sequence>
<evidence type="ECO:0000313" key="3">
    <source>
        <dbReference type="Proteomes" id="UP000254794"/>
    </source>
</evidence>
<evidence type="ECO:0000313" key="2">
    <source>
        <dbReference type="EMBL" id="STX51405.1"/>
    </source>
</evidence>
<dbReference type="RefSeq" id="WP_115331045.1">
    <property type="nucleotide sequence ID" value="NZ_CAAAHP010000001.1"/>
</dbReference>
<accession>A0A378JJL2</accession>
<keyword evidence="3" id="KW-1185">Reference proteome</keyword>
<feature type="region of interest" description="Disordered" evidence="1">
    <location>
        <begin position="392"/>
        <end position="415"/>
    </location>
</feature>
<name>A0A378JJL2_9GAMM</name>
<dbReference type="Proteomes" id="UP000254794">
    <property type="component" value="Unassembled WGS sequence"/>
</dbReference>
<protein>
    <submittedName>
        <fullName evidence="2">Uncharacterized protein</fullName>
    </submittedName>
</protein>
<reference evidence="2 3" key="1">
    <citation type="submission" date="2018-06" db="EMBL/GenBank/DDBJ databases">
        <authorList>
            <consortium name="Pathogen Informatics"/>
            <person name="Doyle S."/>
        </authorList>
    </citation>
    <scope>NUCLEOTIDE SEQUENCE [LARGE SCALE GENOMIC DNA]</scope>
    <source>
        <strain evidence="2 3">NCTC13316</strain>
    </source>
</reference>
<evidence type="ECO:0000256" key="1">
    <source>
        <dbReference type="SAM" id="MobiDB-lite"/>
    </source>
</evidence>
<dbReference type="OrthoDB" id="5654429at2"/>
<organism evidence="2 3">
    <name type="scientific">Legionella busanensis</name>
    <dbReference type="NCBI Taxonomy" id="190655"/>
    <lineage>
        <taxon>Bacteria</taxon>
        <taxon>Pseudomonadati</taxon>
        <taxon>Pseudomonadota</taxon>
        <taxon>Gammaproteobacteria</taxon>
        <taxon>Legionellales</taxon>
        <taxon>Legionellaceae</taxon>
        <taxon>Legionella</taxon>
    </lineage>
</organism>
<dbReference type="AlphaFoldDB" id="A0A378JJL2"/>
<proteinExistence type="predicted"/>
<feature type="region of interest" description="Disordered" evidence="1">
    <location>
        <begin position="427"/>
        <end position="455"/>
    </location>
</feature>
<gene>
    <name evidence="2" type="ORF">NCTC13316_01500</name>
</gene>